<dbReference type="PANTHER" id="PTHR34861:SF10">
    <property type="entry name" value="CYCLASE"/>
    <property type="match status" value="1"/>
</dbReference>
<organism evidence="1 2">
    <name type="scientific">Sinorhizobium americanum</name>
    <dbReference type="NCBI Taxonomy" id="194963"/>
    <lineage>
        <taxon>Bacteria</taxon>
        <taxon>Pseudomonadati</taxon>
        <taxon>Pseudomonadota</taxon>
        <taxon>Alphaproteobacteria</taxon>
        <taxon>Hyphomicrobiales</taxon>
        <taxon>Rhizobiaceae</taxon>
        <taxon>Sinorhizobium/Ensifer group</taxon>
        <taxon>Sinorhizobium</taxon>
    </lineage>
</organism>
<dbReference type="Pfam" id="PF04199">
    <property type="entry name" value="Cyclase"/>
    <property type="match status" value="1"/>
</dbReference>
<dbReference type="InterPro" id="IPR037175">
    <property type="entry name" value="KFase_sf"/>
</dbReference>
<reference evidence="1 2" key="1">
    <citation type="journal article" date="2014" name="Syst. Appl. Microbiol.">
        <title>Microsymbionts of Phaseolus vulgaris in acid and alkaline soils of Mexico.</title>
        <authorList>
            <person name="Verastegui-Valdes M.M."/>
            <person name="Zhang Y.J."/>
            <person name="Rivera-Orduna F.N."/>
            <person name="Cheng H.P."/>
            <person name="Sui X.H."/>
            <person name="Wang E.T."/>
        </authorList>
    </citation>
    <scope>NUCLEOTIDE SEQUENCE [LARGE SCALE GENOMIC DNA]</scope>
    <source>
        <strain evidence="1 2">FG01</strain>
    </source>
</reference>
<name>A0A2S3YUM0_9HYPH</name>
<dbReference type="Proteomes" id="UP000237511">
    <property type="component" value="Unassembled WGS sequence"/>
</dbReference>
<evidence type="ECO:0008006" key="3">
    <source>
        <dbReference type="Google" id="ProtNLM"/>
    </source>
</evidence>
<dbReference type="Gene3D" id="3.50.30.50">
    <property type="entry name" value="Putative cyclase"/>
    <property type="match status" value="1"/>
</dbReference>
<gene>
    <name evidence="1" type="ORF">ATY31_02330</name>
</gene>
<dbReference type="InterPro" id="IPR007325">
    <property type="entry name" value="KFase/CYL"/>
</dbReference>
<comment type="caution">
    <text evidence="1">The sequence shown here is derived from an EMBL/GenBank/DDBJ whole genome shotgun (WGS) entry which is preliminary data.</text>
</comment>
<protein>
    <recommendedName>
        <fullName evidence="3">Cyclase</fullName>
    </recommendedName>
</protein>
<dbReference type="SUPFAM" id="SSF102198">
    <property type="entry name" value="Putative cyclase"/>
    <property type="match status" value="1"/>
</dbReference>
<proteinExistence type="predicted"/>
<evidence type="ECO:0000313" key="2">
    <source>
        <dbReference type="Proteomes" id="UP000237511"/>
    </source>
</evidence>
<dbReference type="GO" id="GO:0004061">
    <property type="term" value="F:arylformamidase activity"/>
    <property type="evidence" value="ECO:0007669"/>
    <property type="project" value="InterPro"/>
</dbReference>
<dbReference type="EMBL" id="LODU01000003">
    <property type="protein sequence ID" value="POH35328.1"/>
    <property type="molecule type" value="Genomic_DNA"/>
</dbReference>
<sequence>MSRDSSKNESLPSYAELKARSDAPAGSAWGLFGTDDQIGTVNLLTEDAAVQAAALVRRGASFGLDYDLNAFTPPVSPYRKTLVHCEVCRLDGQVHDDYVNDFFPQAGSHIDGLRHHKHSVHGFYNNVDEYLVGSGTPDLGVQHIGRRGMVGRGVLVDVARYRQAVGRPIDLMQGDPITLDDVKGAVKSQGITLRTADMLLLHTGWAAHFVALDIKTQQHLIGERTFCGLAQSEEMLAWLWDNHFSVVASDTVAVEVMPTVATSPFDRNVRGMMHPDLIALLGICLGEMWKLDELAKDCATDEVYECMVVSKPITLVGGVGSPCNAVAIK</sequence>
<dbReference type="GO" id="GO:0019441">
    <property type="term" value="P:L-tryptophan catabolic process to kynurenine"/>
    <property type="evidence" value="ECO:0007669"/>
    <property type="project" value="InterPro"/>
</dbReference>
<evidence type="ECO:0000313" key="1">
    <source>
        <dbReference type="EMBL" id="POH35328.1"/>
    </source>
</evidence>
<dbReference type="AlphaFoldDB" id="A0A2S3YUM0"/>
<dbReference type="PANTHER" id="PTHR34861">
    <property type="match status" value="1"/>
</dbReference>
<accession>A0A2S3YUM0</accession>